<evidence type="ECO:0000259" key="4">
    <source>
        <dbReference type="Pfam" id="PF00535"/>
    </source>
</evidence>
<dbReference type="SUPFAM" id="SSF53448">
    <property type="entry name" value="Nucleotide-diphospho-sugar transferases"/>
    <property type="match status" value="1"/>
</dbReference>
<dbReference type="Proteomes" id="UP001064632">
    <property type="component" value="Chromosome"/>
</dbReference>
<keyword evidence="6" id="KW-1185">Reference proteome</keyword>
<organism evidence="5 6">
    <name type="scientific">Tahibacter amnicola</name>
    <dbReference type="NCBI Taxonomy" id="2976241"/>
    <lineage>
        <taxon>Bacteria</taxon>
        <taxon>Pseudomonadati</taxon>
        <taxon>Pseudomonadota</taxon>
        <taxon>Gammaproteobacteria</taxon>
        <taxon>Lysobacterales</taxon>
        <taxon>Rhodanobacteraceae</taxon>
        <taxon>Tahibacter</taxon>
    </lineage>
</organism>
<dbReference type="GO" id="GO:0016757">
    <property type="term" value="F:glycosyltransferase activity"/>
    <property type="evidence" value="ECO:0007669"/>
    <property type="project" value="UniProtKB-KW"/>
</dbReference>
<name>A0ABY6BD40_9GAMM</name>
<evidence type="ECO:0000256" key="1">
    <source>
        <dbReference type="ARBA" id="ARBA00006739"/>
    </source>
</evidence>
<sequence length="519" mass="56671">MSDTATADLPHRVEWDGRQLQMHAAPAAAVDVYIDDILYACLQADGAGRIALDLPHSPSGRSAMALHLRAGPVTSRAVGLHIGQPGLSAAPAIREPRSPPDAELIDARTARRELAHDVAIVVPVYNAPEAVRACLDSVLEHTVGPARLIVIDDASPDPAIAPLLEAYRHRAGVTILRNATNLGFTATANRGITEAGRADVVLLNADAEVAAHWLCGLRRACYTRSDTASATAVSDNAGAFSVPELECENPFPEGWQFVDAARALWQSAGTAYPELPTGNGFCLYLRRSALDAVGLLDAEAFPQGYGEENDWCQRAEAAGWRHVIAGNVLVRHARSQSFGHERRRLLGEAGMRVLRERWPHYEAAVGMTLFSPARRALDWRVRRRYAEPARARPRVLWLDVDPVDIDGWESWRWTSADDGAQLDLRHDGTWRRLETGGGAGDAVAFAAGLRERADYLGRVLQCYAIDTIVLPDQSRAPYPDFLLIARNLAIPALIGSGDDWFQRLERVRSVLRAFADPPA</sequence>
<reference evidence="5" key="1">
    <citation type="submission" date="2022-09" db="EMBL/GenBank/DDBJ databases">
        <title>Tahibacter sp. nov., isolated from a fresh water.</title>
        <authorList>
            <person name="Baek J.H."/>
            <person name="Lee J.K."/>
            <person name="Kim J.M."/>
            <person name="Jeon C.O."/>
        </authorList>
    </citation>
    <scope>NUCLEOTIDE SEQUENCE</scope>
    <source>
        <strain evidence="5">W38</strain>
    </source>
</reference>
<gene>
    <name evidence="5" type="ORF">N4264_25050</name>
</gene>
<dbReference type="EC" id="2.4.-.-" evidence="5"/>
<dbReference type="Gene3D" id="3.90.550.10">
    <property type="entry name" value="Spore Coat Polysaccharide Biosynthesis Protein SpsA, Chain A"/>
    <property type="match status" value="1"/>
</dbReference>
<comment type="similarity">
    <text evidence="1">Belongs to the glycosyltransferase 2 family.</text>
</comment>
<dbReference type="InterPro" id="IPR001173">
    <property type="entry name" value="Glyco_trans_2-like"/>
</dbReference>
<keyword evidence="3 5" id="KW-0808">Transferase</keyword>
<dbReference type="PANTHER" id="PTHR43179">
    <property type="entry name" value="RHAMNOSYLTRANSFERASE WBBL"/>
    <property type="match status" value="1"/>
</dbReference>
<proteinExistence type="inferred from homology"/>
<keyword evidence="2 5" id="KW-0328">Glycosyltransferase</keyword>
<dbReference type="Pfam" id="PF00535">
    <property type="entry name" value="Glycos_transf_2"/>
    <property type="match status" value="1"/>
</dbReference>
<feature type="domain" description="Glycosyltransferase 2-like" evidence="4">
    <location>
        <begin position="120"/>
        <end position="229"/>
    </location>
</feature>
<protein>
    <submittedName>
        <fullName evidence="5">Glycosyltransferase</fullName>
        <ecNumber evidence="5">2.4.-.-</ecNumber>
    </submittedName>
</protein>
<dbReference type="EMBL" id="CP104694">
    <property type="protein sequence ID" value="UXI67956.1"/>
    <property type="molecule type" value="Genomic_DNA"/>
</dbReference>
<dbReference type="PANTHER" id="PTHR43179:SF12">
    <property type="entry name" value="GALACTOFURANOSYLTRANSFERASE GLFT2"/>
    <property type="match status" value="1"/>
</dbReference>
<evidence type="ECO:0000256" key="3">
    <source>
        <dbReference type="ARBA" id="ARBA00022679"/>
    </source>
</evidence>
<evidence type="ECO:0000256" key="2">
    <source>
        <dbReference type="ARBA" id="ARBA00022676"/>
    </source>
</evidence>
<evidence type="ECO:0000313" key="6">
    <source>
        <dbReference type="Proteomes" id="UP001064632"/>
    </source>
</evidence>
<dbReference type="InterPro" id="IPR029044">
    <property type="entry name" value="Nucleotide-diphossugar_trans"/>
</dbReference>
<accession>A0ABY6BD40</accession>
<evidence type="ECO:0000313" key="5">
    <source>
        <dbReference type="EMBL" id="UXI67956.1"/>
    </source>
</evidence>
<dbReference type="RefSeq" id="WP_261694924.1">
    <property type="nucleotide sequence ID" value="NZ_CP104694.1"/>
</dbReference>